<evidence type="ECO:0000313" key="2">
    <source>
        <dbReference type="EMBL" id="MCC2034095.1"/>
    </source>
</evidence>
<protein>
    <submittedName>
        <fullName evidence="2">Uncharacterized protein</fullName>
    </submittedName>
</protein>
<dbReference type="AlphaFoldDB" id="A0A9X1S5Q9"/>
<proteinExistence type="predicted"/>
<name>A0A9X1S5Q9_9MICO</name>
<dbReference type="RefSeq" id="WP_229386096.1">
    <property type="nucleotide sequence ID" value="NZ_JAGTTN010000009.1"/>
</dbReference>
<comment type="caution">
    <text evidence="2">The sequence shown here is derived from an EMBL/GenBank/DDBJ whole genome shotgun (WGS) entry which is preliminary data.</text>
</comment>
<reference evidence="2" key="1">
    <citation type="submission" date="2021-04" db="EMBL/GenBank/DDBJ databases">
        <title>Microbacterium tenobrionis sp. nov. and Microbacterium allomyrinae sp. nov., isolated from larvae of Tenobrio molitor and Allomyrina dichotoma, respectively.</title>
        <authorList>
            <person name="Lee S.D."/>
        </authorList>
    </citation>
    <scope>NUCLEOTIDE SEQUENCE</scope>
    <source>
        <strain evidence="2">BWT-G7</strain>
    </source>
</reference>
<sequence length="100" mass="10569">MAESREWDGADEAPFDDALVDGDDLVAGDEPAGQDAADDPLPASSFDASIEEFRFGNSFSEEIENVTASDWDVDADLLWGDAGSFDSGAEPDATAFDFPA</sequence>
<gene>
    <name evidence="2" type="ORF">KEC57_18055</name>
</gene>
<keyword evidence="3" id="KW-1185">Reference proteome</keyword>
<dbReference type="Proteomes" id="UP001139354">
    <property type="component" value="Unassembled WGS sequence"/>
</dbReference>
<evidence type="ECO:0000313" key="3">
    <source>
        <dbReference type="Proteomes" id="UP001139354"/>
    </source>
</evidence>
<evidence type="ECO:0000256" key="1">
    <source>
        <dbReference type="SAM" id="MobiDB-lite"/>
    </source>
</evidence>
<accession>A0A9X1S5Q9</accession>
<feature type="region of interest" description="Disordered" evidence="1">
    <location>
        <begin position="1"/>
        <end position="44"/>
    </location>
</feature>
<feature type="compositionally biased region" description="Acidic residues" evidence="1">
    <location>
        <begin position="9"/>
        <end position="27"/>
    </location>
</feature>
<dbReference type="EMBL" id="JAGTTN010000009">
    <property type="protein sequence ID" value="MCC2034095.1"/>
    <property type="molecule type" value="Genomic_DNA"/>
</dbReference>
<organism evidence="2 3">
    <name type="scientific">Microbacterium allomyrinae</name>
    <dbReference type="NCBI Taxonomy" id="2830666"/>
    <lineage>
        <taxon>Bacteria</taxon>
        <taxon>Bacillati</taxon>
        <taxon>Actinomycetota</taxon>
        <taxon>Actinomycetes</taxon>
        <taxon>Micrococcales</taxon>
        <taxon>Microbacteriaceae</taxon>
        <taxon>Microbacterium</taxon>
    </lineage>
</organism>